<dbReference type="InterPro" id="IPR000064">
    <property type="entry name" value="NLP_P60_dom"/>
</dbReference>
<evidence type="ECO:0000313" key="10">
    <source>
        <dbReference type="EMBL" id="MBP2076532.1"/>
    </source>
</evidence>
<keyword evidence="11" id="KW-1185">Reference proteome</keyword>
<dbReference type="EMBL" id="JAGGMB010000002">
    <property type="protein sequence ID" value="MBP2076532.1"/>
    <property type="molecule type" value="Genomic_DNA"/>
</dbReference>
<dbReference type="InterPro" id="IPR038765">
    <property type="entry name" value="Papain-like_cys_pep_sf"/>
</dbReference>
<sequence>MRKTFMALSTVAVVGLGSTLFTVSAQAESIQDIENKQAQIQEDRDAIKANLSDADSKIAEVLIDLEELNEEIEKVNKALKENRKQMDQTNEAISEKEDEVAQLEKEIKELEEAIEKRFEILKERAVSYQQNGGDISYLEVIFGSQNFGDFISRVSAVNKITESDSTLIKKQEEDKAAVEEKQDAVLVKLDELNEMKVEIEGILALIEDQKASNEDKKETLKSKENDLLALKEELQVEDSKLATLEKEVRASLQAAVEPAPETVIANASANENVDTTGSSEKATSGGELQTLSKESTSRPAASGNINTAINAGFSHIGTPYVWGGKGPGGFDCSGFVSWAFAQAGISIPSSTTGLASTGTQVSSGNMQPGDIVFFDTYKKNGHVGIYLGGGKFIGAQNSTGLAVADMTSGYWASKFSGHVRSVK</sequence>
<feature type="domain" description="NlpC/P60" evidence="9">
    <location>
        <begin position="302"/>
        <end position="422"/>
    </location>
</feature>
<keyword evidence="6" id="KW-0175">Coiled coil</keyword>
<gene>
    <name evidence="10" type="ORF">J2Z64_000744</name>
</gene>
<evidence type="ECO:0000256" key="6">
    <source>
        <dbReference type="SAM" id="Coils"/>
    </source>
</evidence>
<dbReference type="GO" id="GO:0008234">
    <property type="term" value="F:cysteine-type peptidase activity"/>
    <property type="evidence" value="ECO:0007669"/>
    <property type="project" value="UniProtKB-KW"/>
</dbReference>
<dbReference type="AlphaFoldDB" id="A0A9X0YPQ4"/>
<keyword evidence="4 10" id="KW-0378">Hydrolase</keyword>
<comment type="caution">
    <text evidence="10">The sequence shown here is derived from an EMBL/GenBank/DDBJ whole genome shotgun (WGS) entry which is preliminary data.</text>
</comment>
<dbReference type="SUPFAM" id="SSF54001">
    <property type="entry name" value="Cysteine proteinases"/>
    <property type="match status" value="1"/>
</dbReference>
<keyword evidence="5" id="KW-0788">Thiol protease</keyword>
<evidence type="ECO:0000256" key="5">
    <source>
        <dbReference type="ARBA" id="ARBA00022807"/>
    </source>
</evidence>
<accession>A0A9X0YPQ4</accession>
<feature type="coiled-coil region" evidence="6">
    <location>
        <begin position="30"/>
        <end position="131"/>
    </location>
</feature>
<evidence type="ECO:0000256" key="7">
    <source>
        <dbReference type="SAM" id="MobiDB-lite"/>
    </source>
</evidence>
<feature type="chain" id="PRO_5040903086" evidence="8">
    <location>
        <begin position="28"/>
        <end position="423"/>
    </location>
</feature>
<feature type="coiled-coil region" evidence="6">
    <location>
        <begin position="189"/>
        <end position="247"/>
    </location>
</feature>
<dbReference type="InterPro" id="IPR057309">
    <property type="entry name" value="PcsB_CC"/>
</dbReference>
<evidence type="ECO:0000313" key="11">
    <source>
        <dbReference type="Proteomes" id="UP001138793"/>
    </source>
</evidence>
<dbReference type="Proteomes" id="UP001138793">
    <property type="component" value="Unassembled WGS sequence"/>
</dbReference>
<proteinExistence type="inferred from homology"/>
<dbReference type="Gene3D" id="3.90.1720.10">
    <property type="entry name" value="endopeptidase domain like (from Nostoc punctiforme)"/>
    <property type="match status" value="1"/>
</dbReference>
<organism evidence="10 11">
    <name type="scientific">Oceanobacillus polygoni</name>
    <dbReference type="NCBI Taxonomy" id="1235259"/>
    <lineage>
        <taxon>Bacteria</taxon>
        <taxon>Bacillati</taxon>
        <taxon>Bacillota</taxon>
        <taxon>Bacilli</taxon>
        <taxon>Bacillales</taxon>
        <taxon>Bacillaceae</taxon>
        <taxon>Oceanobacillus</taxon>
    </lineage>
</organism>
<evidence type="ECO:0000256" key="4">
    <source>
        <dbReference type="ARBA" id="ARBA00022801"/>
    </source>
</evidence>
<evidence type="ECO:0000256" key="1">
    <source>
        <dbReference type="ARBA" id="ARBA00007074"/>
    </source>
</evidence>
<feature type="region of interest" description="Disordered" evidence="7">
    <location>
        <begin position="263"/>
        <end position="303"/>
    </location>
</feature>
<dbReference type="PANTHER" id="PTHR47053">
    <property type="entry name" value="MUREIN DD-ENDOPEPTIDASE MEPH-RELATED"/>
    <property type="match status" value="1"/>
</dbReference>
<feature type="compositionally biased region" description="Polar residues" evidence="7">
    <location>
        <begin position="265"/>
        <end position="303"/>
    </location>
</feature>
<dbReference type="Pfam" id="PF00877">
    <property type="entry name" value="NLPC_P60"/>
    <property type="match status" value="1"/>
</dbReference>
<dbReference type="PANTHER" id="PTHR47053:SF1">
    <property type="entry name" value="MUREIN DD-ENDOPEPTIDASE MEPH-RELATED"/>
    <property type="match status" value="1"/>
</dbReference>
<evidence type="ECO:0000256" key="3">
    <source>
        <dbReference type="ARBA" id="ARBA00022729"/>
    </source>
</evidence>
<dbReference type="RefSeq" id="WP_245347617.1">
    <property type="nucleotide sequence ID" value="NZ_JAGGMB010000002.1"/>
</dbReference>
<name>A0A9X0YPQ4_9BACI</name>
<dbReference type="GO" id="GO:0006508">
    <property type="term" value="P:proteolysis"/>
    <property type="evidence" value="ECO:0007669"/>
    <property type="project" value="UniProtKB-KW"/>
</dbReference>
<feature type="signal peptide" evidence="8">
    <location>
        <begin position="1"/>
        <end position="27"/>
    </location>
</feature>
<dbReference type="Gene3D" id="6.10.250.3150">
    <property type="match status" value="1"/>
</dbReference>
<dbReference type="InterPro" id="IPR051202">
    <property type="entry name" value="Peptidase_C40"/>
</dbReference>
<evidence type="ECO:0000256" key="8">
    <source>
        <dbReference type="SAM" id="SignalP"/>
    </source>
</evidence>
<dbReference type="Pfam" id="PF24568">
    <property type="entry name" value="CC_PcsB"/>
    <property type="match status" value="1"/>
</dbReference>
<protein>
    <submittedName>
        <fullName evidence="10">Peptidoglycan hydrolase CwlO-like protein</fullName>
    </submittedName>
</protein>
<keyword evidence="3 8" id="KW-0732">Signal</keyword>
<comment type="similarity">
    <text evidence="1">Belongs to the peptidase C40 family.</text>
</comment>
<evidence type="ECO:0000259" key="9">
    <source>
        <dbReference type="PROSITE" id="PS51935"/>
    </source>
</evidence>
<dbReference type="PROSITE" id="PS51935">
    <property type="entry name" value="NLPC_P60"/>
    <property type="match status" value="1"/>
</dbReference>
<keyword evidence="2" id="KW-0645">Protease</keyword>
<reference evidence="10" key="1">
    <citation type="submission" date="2021-03" db="EMBL/GenBank/DDBJ databases">
        <title>Genomic Encyclopedia of Type Strains, Phase IV (KMG-IV): sequencing the most valuable type-strain genomes for metagenomic binning, comparative biology and taxonomic classification.</title>
        <authorList>
            <person name="Goeker M."/>
        </authorList>
    </citation>
    <scope>NUCLEOTIDE SEQUENCE</scope>
    <source>
        <strain evidence="10">DSM 107338</strain>
    </source>
</reference>
<evidence type="ECO:0000256" key="2">
    <source>
        <dbReference type="ARBA" id="ARBA00022670"/>
    </source>
</evidence>